<dbReference type="InterPro" id="IPR008532">
    <property type="entry name" value="NFACT_RNA-bd"/>
</dbReference>
<dbReference type="EMBL" id="OZ004257">
    <property type="protein sequence ID" value="CAK7909674.1"/>
    <property type="molecule type" value="Genomic_DNA"/>
</dbReference>
<organism evidence="4 5">
    <name type="scientific">[Candida] anglica</name>
    <dbReference type="NCBI Taxonomy" id="148631"/>
    <lineage>
        <taxon>Eukaryota</taxon>
        <taxon>Fungi</taxon>
        <taxon>Dikarya</taxon>
        <taxon>Ascomycota</taxon>
        <taxon>Saccharomycotina</taxon>
        <taxon>Pichiomycetes</taxon>
        <taxon>Debaryomycetaceae</taxon>
        <taxon>Kurtzmaniella</taxon>
    </lineage>
</organism>
<evidence type="ECO:0000313" key="5">
    <source>
        <dbReference type="Proteomes" id="UP001497600"/>
    </source>
</evidence>
<evidence type="ECO:0000259" key="3">
    <source>
        <dbReference type="Pfam" id="PF05670"/>
    </source>
</evidence>
<dbReference type="InterPro" id="IPR039730">
    <property type="entry name" value="Jlp2/Ccd25"/>
</dbReference>
<evidence type="ECO:0000256" key="2">
    <source>
        <dbReference type="SAM" id="MobiDB-lite"/>
    </source>
</evidence>
<keyword evidence="5" id="KW-1185">Reference proteome</keyword>
<gene>
    <name evidence="4" type="ORF">CAAN4_E15984</name>
</gene>
<name>A0ABP0EDS9_9ASCO</name>
<dbReference type="PANTHER" id="PTHR13049">
    <property type="entry name" value="DUF814-RELATED"/>
    <property type="match status" value="1"/>
</dbReference>
<feature type="compositionally biased region" description="Basic and acidic residues" evidence="2">
    <location>
        <begin position="173"/>
        <end position="202"/>
    </location>
</feature>
<reference evidence="4 5" key="1">
    <citation type="submission" date="2024-01" db="EMBL/GenBank/DDBJ databases">
        <authorList>
            <consortium name="Genoscope - CEA"/>
            <person name="William W."/>
        </authorList>
    </citation>
    <scope>NUCLEOTIDE SEQUENCE [LARGE SCALE GENOMIC DNA]</scope>
    <source>
        <strain evidence="4 5">29B2s-10</strain>
    </source>
</reference>
<comment type="similarity">
    <text evidence="1">Belongs to the CCDC25 family.</text>
</comment>
<dbReference type="Pfam" id="PF05670">
    <property type="entry name" value="NFACT-R_1"/>
    <property type="match status" value="1"/>
</dbReference>
<proteinExistence type="inferred from homology"/>
<evidence type="ECO:0000256" key="1">
    <source>
        <dbReference type="ARBA" id="ARBA00008998"/>
    </source>
</evidence>
<sequence length="228" mass="26753">MVYYFNAVEAPQDDFGLGESISRVVYMGKDKHENVPLIEHSHPKNLWFHVDNYSSAHIYLQLTPDEQLVPFEKLEVPEAILMAMAQLTKANSIKANKVNNITIIYTPVDNLHTDGSMDDGTVTFKNPKKVRKVFVAKKENSIVNKLNKTKTEKSTDEFINEQREYIATYMREKREREREQEQQERELAKLYQDQKQRNKDPYADLFTEDAVRMSNSAYRNEDMEDDFM</sequence>
<evidence type="ECO:0000313" key="4">
    <source>
        <dbReference type="EMBL" id="CAK7909674.1"/>
    </source>
</evidence>
<dbReference type="PANTHER" id="PTHR13049:SF2">
    <property type="entry name" value="COILED-COIL DOMAIN-CONTAINING PROTEIN 25"/>
    <property type="match status" value="1"/>
</dbReference>
<feature type="domain" description="NFACT RNA-binding" evidence="3">
    <location>
        <begin position="2"/>
        <end position="126"/>
    </location>
</feature>
<dbReference type="Proteomes" id="UP001497600">
    <property type="component" value="Chromosome E"/>
</dbReference>
<feature type="region of interest" description="Disordered" evidence="2">
    <location>
        <begin position="173"/>
        <end position="204"/>
    </location>
</feature>
<accession>A0ABP0EDS9</accession>
<protein>
    <recommendedName>
        <fullName evidence="3">NFACT RNA-binding domain-containing protein</fullName>
    </recommendedName>
</protein>